<dbReference type="PATRIC" id="fig|1280949.3.peg.1033"/>
<dbReference type="AlphaFoldDB" id="A0A069E902"/>
<keyword evidence="2" id="KW-1185">Reference proteome</keyword>
<name>A0A069E902_9PROT</name>
<evidence type="ECO:0000313" key="2">
    <source>
        <dbReference type="Proteomes" id="UP000027446"/>
    </source>
</evidence>
<organism evidence="1 2">
    <name type="scientific">Hyphomonas adhaerens MHS-3</name>
    <dbReference type="NCBI Taxonomy" id="1280949"/>
    <lineage>
        <taxon>Bacteria</taxon>
        <taxon>Pseudomonadati</taxon>
        <taxon>Pseudomonadota</taxon>
        <taxon>Alphaproteobacteria</taxon>
        <taxon>Hyphomonadales</taxon>
        <taxon>Hyphomonadaceae</taxon>
        <taxon>Hyphomonas</taxon>
    </lineage>
</organism>
<dbReference type="Proteomes" id="UP000027446">
    <property type="component" value="Unassembled WGS sequence"/>
</dbReference>
<comment type="caution">
    <text evidence="1">The sequence shown here is derived from an EMBL/GenBank/DDBJ whole genome shotgun (WGS) entry which is preliminary data.</text>
</comment>
<gene>
    <name evidence="1" type="ORF">HAD_05065</name>
</gene>
<accession>A0A069E902</accession>
<reference evidence="1 2" key="1">
    <citation type="journal article" date="2014" name="Antonie Van Leeuwenhoek">
        <title>Hyphomonas beringensis sp. nov. and Hyphomonas chukchiensis sp. nov., isolated from surface seawater of the Bering Sea and Chukchi Sea.</title>
        <authorList>
            <person name="Li C."/>
            <person name="Lai Q."/>
            <person name="Li G."/>
            <person name="Dong C."/>
            <person name="Wang J."/>
            <person name="Liao Y."/>
            <person name="Shao Z."/>
        </authorList>
    </citation>
    <scope>NUCLEOTIDE SEQUENCE [LARGE SCALE GENOMIC DNA]</scope>
    <source>
        <strain evidence="1 2">MHS-3</strain>
    </source>
</reference>
<dbReference type="STRING" id="1280949.HAD_05065"/>
<dbReference type="RefSeq" id="WP_035569777.1">
    <property type="nucleotide sequence ID" value="NZ_ARYH01000001.1"/>
</dbReference>
<evidence type="ECO:0000313" key="1">
    <source>
        <dbReference type="EMBL" id="KCZ85026.1"/>
    </source>
</evidence>
<proteinExistence type="predicted"/>
<dbReference type="EMBL" id="ARYH01000001">
    <property type="protein sequence ID" value="KCZ85026.1"/>
    <property type="molecule type" value="Genomic_DNA"/>
</dbReference>
<protein>
    <submittedName>
        <fullName evidence="1">Uncharacterized protein</fullName>
    </submittedName>
</protein>
<dbReference type="OrthoDB" id="7615674at2"/>
<sequence length="258" mass="28611">MVSNPFRGLRRKRQTGFIYIADERRDLRFAGAAPGDEIHNETRDAPWIVVDRTLDGVLVTSWPGSLWEVEVLDAIRPQNHEGDYTRAVAVRILRTVPPHELFGPHGEAVAWILDRAIELTREEAETLSQHRAANAGLLYSRAWMNWDGLPDDKRVFEDWEGIIGAGGTVPVSPVGRGLSAIFNSVCATAIRLFGDNAWYTTDGPDVEDPDMHLAEPWFTASLCLIEAAIALGAPHLIPDSDRTTLTAPWRALTRPSLS</sequence>